<protein>
    <recommendedName>
        <fullName evidence="1">F-box domain-containing protein</fullName>
    </recommendedName>
</protein>
<feature type="domain" description="F-box" evidence="1">
    <location>
        <begin position="4"/>
        <end position="54"/>
    </location>
</feature>
<accession>A0A4D6MVV7</accession>
<dbReference type="SUPFAM" id="SSF81383">
    <property type="entry name" value="F-box domain"/>
    <property type="match status" value="1"/>
</dbReference>
<proteinExistence type="predicted"/>
<sequence length="396" mass="46724">MSSTQNSCVLPENMLMEILSWLPLKEVVQLRCVSKAWNHLVSDPAFVKLHFQRSPKNTHLLLTFVDTADDGAQDRNYAVICPIQDLLDNPSSTLETLHRNNRPFNRSYTVLGVCNGLVCLQDSSTEEVFSEYWFRIWNPAIRAMSKDSPHIRFRNSDYKDVSWFRFGFGYDEWSDTYQVVFLDNNKNESQTLEVRVWSLGDTCWRNTLTCDPVSTGYAYGSPRTFGIFVSATLNWLAFPKFYLDNSDGVKMNQLEIFSYHLKDETCRYFPMPDGILEVYVYGPEIEVLKGCLCLFHHYEYNLIIWLKREFNDEKSWSKLLTFSYQEYVNDEFPLELSIIWEDDEVLLLANTCIFKPRFLWYNTRYNRVDGDERYENDKWYLFSHEYAHSLVSPCMN</sequence>
<dbReference type="NCBIfam" id="TIGR01640">
    <property type="entry name" value="F_box_assoc_1"/>
    <property type="match status" value="1"/>
</dbReference>
<dbReference type="PROSITE" id="PS50181">
    <property type="entry name" value="FBOX"/>
    <property type="match status" value="1"/>
</dbReference>
<dbReference type="InterPro" id="IPR017451">
    <property type="entry name" value="F-box-assoc_interact_dom"/>
</dbReference>
<name>A0A4D6MVV7_VIGUN</name>
<dbReference type="AlphaFoldDB" id="A0A4D6MVV7"/>
<dbReference type="SMART" id="SM00256">
    <property type="entry name" value="FBOX"/>
    <property type="match status" value="1"/>
</dbReference>
<gene>
    <name evidence="2" type="ORF">DEO72_LG9g610</name>
</gene>
<dbReference type="CDD" id="cd22157">
    <property type="entry name" value="F-box_AtFBW1-like"/>
    <property type="match status" value="1"/>
</dbReference>
<evidence type="ECO:0000259" key="1">
    <source>
        <dbReference type="PROSITE" id="PS50181"/>
    </source>
</evidence>
<dbReference type="InterPro" id="IPR036047">
    <property type="entry name" value="F-box-like_dom_sf"/>
</dbReference>
<dbReference type="PANTHER" id="PTHR31672">
    <property type="entry name" value="BNACNNG10540D PROTEIN"/>
    <property type="match status" value="1"/>
</dbReference>
<dbReference type="Gene3D" id="1.20.1280.50">
    <property type="match status" value="1"/>
</dbReference>
<dbReference type="InterPro" id="IPR013187">
    <property type="entry name" value="F-box-assoc_dom_typ3"/>
</dbReference>
<dbReference type="InterPro" id="IPR050796">
    <property type="entry name" value="SCF_F-box_component"/>
</dbReference>
<dbReference type="PANTHER" id="PTHR31672:SF13">
    <property type="entry name" value="F-BOX PROTEIN CPR30-LIKE"/>
    <property type="match status" value="1"/>
</dbReference>
<evidence type="ECO:0000313" key="2">
    <source>
        <dbReference type="EMBL" id="QCE05606.1"/>
    </source>
</evidence>
<evidence type="ECO:0000313" key="3">
    <source>
        <dbReference type="Proteomes" id="UP000501690"/>
    </source>
</evidence>
<dbReference type="Pfam" id="PF00646">
    <property type="entry name" value="F-box"/>
    <property type="match status" value="1"/>
</dbReference>
<keyword evidence="3" id="KW-1185">Reference proteome</keyword>
<organism evidence="2 3">
    <name type="scientific">Vigna unguiculata</name>
    <name type="common">Cowpea</name>
    <dbReference type="NCBI Taxonomy" id="3917"/>
    <lineage>
        <taxon>Eukaryota</taxon>
        <taxon>Viridiplantae</taxon>
        <taxon>Streptophyta</taxon>
        <taxon>Embryophyta</taxon>
        <taxon>Tracheophyta</taxon>
        <taxon>Spermatophyta</taxon>
        <taxon>Magnoliopsida</taxon>
        <taxon>eudicotyledons</taxon>
        <taxon>Gunneridae</taxon>
        <taxon>Pentapetalae</taxon>
        <taxon>rosids</taxon>
        <taxon>fabids</taxon>
        <taxon>Fabales</taxon>
        <taxon>Fabaceae</taxon>
        <taxon>Papilionoideae</taxon>
        <taxon>50 kb inversion clade</taxon>
        <taxon>NPAAA clade</taxon>
        <taxon>indigoferoid/millettioid clade</taxon>
        <taxon>Phaseoleae</taxon>
        <taxon>Vigna</taxon>
    </lineage>
</organism>
<dbReference type="Proteomes" id="UP000501690">
    <property type="component" value="Linkage Group LG9"/>
</dbReference>
<dbReference type="InterPro" id="IPR001810">
    <property type="entry name" value="F-box_dom"/>
</dbReference>
<dbReference type="EMBL" id="CP039353">
    <property type="protein sequence ID" value="QCE05606.1"/>
    <property type="molecule type" value="Genomic_DNA"/>
</dbReference>
<dbReference type="Pfam" id="PF08268">
    <property type="entry name" value="FBA_3"/>
    <property type="match status" value="1"/>
</dbReference>
<reference evidence="2 3" key="1">
    <citation type="submission" date="2019-04" db="EMBL/GenBank/DDBJ databases">
        <title>An improved genome assembly and genetic linkage map for asparagus bean, Vigna unguiculata ssp. sesquipedialis.</title>
        <authorList>
            <person name="Xia Q."/>
            <person name="Zhang R."/>
            <person name="Dong Y."/>
        </authorList>
    </citation>
    <scope>NUCLEOTIDE SEQUENCE [LARGE SCALE GENOMIC DNA]</scope>
    <source>
        <tissue evidence="2">Leaf</tissue>
    </source>
</reference>